<dbReference type="OMA" id="IGPGILW"/>
<evidence type="ECO:0000256" key="12">
    <source>
        <dbReference type="SAM" id="Phobius"/>
    </source>
</evidence>
<dbReference type="EMBL" id="DPPF01000111">
    <property type="protein sequence ID" value="HCW93127.1"/>
    <property type="molecule type" value="Genomic_DNA"/>
</dbReference>
<dbReference type="GO" id="GO:0017004">
    <property type="term" value="P:cytochrome complex assembly"/>
    <property type="evidence" value="ECO:0007669"/>
    <property type="project" value="UniProtKB-KW"/>
</dbReference>
<evidence type="ECO:0000256" key="5">
    <source>
        <dbReference type="ARBA" id="ARBA00022448"/>
    </source>
</evidence>
<dbReference type="Proteomes" id="UP000262325">
    <property type="component" value="Unassembled WGS sequence"/>
</dbReference>
<dbReference type="PRINTS" id="PR01414">
    <property type="entry name" value="CCMBBIOGNSIS"/>
</dbReference>
<evidence type="ECO:0000313" key="13">
    <source>
        <dbReference type="EMBL" id="HCW93127.1"/>
    </source>
</evidence>
<dbReference type="GO" id="GO:0005886">
    <property type="term" value="C:plasma membrane"/>
    <property type="evidence" value="ECO:0007669"/>
    <property type="project" value="UniProtKB-SubCell"/>
</dbReference>
<dbReference type="InterPro" id="IPR026031">
    <property type="entry name" value="Cyt_c_CcmB_bac"/>
</dbReference>
<evidence type="ECO:0000256" key="11">
    <source>
        <dbReference type="ARBA" id="ARBA00023136"/>
    </source>
</evidence>
<feature type="transmembrane region" description="Helical" evidence="12">
    <location>
        <begin position="102"/>
        <end position="124"/>
    </location>
</feature>
<feature type="transmembrane region" description="Helical" evidence="12">
    <location>
        <begin position="53"/>
        <end position="71"/>
    </location>
</feature>
<keyword evidence="5" id="KW-0813">Transport</keyword>
<evidence type="ECO:0000256" key="3">
    <source>
        <dbReference type="ARBA" id="ARBA00010544"/>
    </source>
</evidence>
<dbReference type="PANTHER" id="PTHR30070">
    <property type="entry name" value="HEME EXPORTER PROTEIN B"/>
    <property type="match status" value="1"/>
</dbReference>
<keyword evidence="10 12" id="KW-1133">Transmembrane helix</keyword>
<organism evidence="13 14">
    <name type="scientific">Flexistipes sinusarabici</name>
    <dbReference type="NCBI Taxonomy" id="2352"/>
    <lineage>
        <taxon>Bacteria</taxon>
        <taxon>Pseudomonadati</taxon>
        <taxon>Deferribacterota</taxon>
        <taxon>Deferribacteres</taxon>
        <taxon>Deferribacterales</taxon>
        <taxon>Flexistipitaceae</taxon>
        <taxon>Flexistipes</taxon>
    </lineage>
</organism>
<keyword evidence="6" id="KW-1003">Cell membrane</keyword>
<keyword evidence="11 12" id="KW-0472">Membrane</keyword>
<sequence>MKNYLSTVFNIVEKDVLLELKSKEVVVSMLLFSLLVVIVFSFIFEPGAAYKDNLVGGILWMAIIFSGVLGLNKSMLNEITGGNLNALLLAPVDRSAVFFGKVFSNFFFLIIMEIITVPIFMVFYNINIFANSLMSIVVLALGTYGFAVLGTLFSLISVKTKTREIMLPLLLLPLMIPIILAGIQCMNIYILGEDVTESYKWLKLIGAFDVIFTAVIYAIFDYIVEE</sequence>
<name>A0A3D5QBB2_FLESI</name>
<feature type="transmembrane region" description="Helical" evidence="12">
    <location>
        <begin position="136"/>
        <end position="158"/>
    </location>
</feature>
<dbReference type="PIRSF" id="PIRSF002764">
    <property type="entry name" value="CcmB"/>
    <property type="match status" value="1"/>
</dbReference>
<dbReference type="GO" id="GO:0015232">
    <property type="term" value="F:heme transmembrane transporter activity"/>
    <property type="evidence" value="ECO:0007669"/>
    <property type="project" value="InterPro"/>
</dbReference>
<accession>A0A3D5QBB2</accession>
<dbReference type="InterPro" id="IPR003544">
    <property type="entry name" value="Cyt_c_biogenesis_CcmB"/>
</dbReference>
<keyword evidence="7" id="KW-0997">Cell inner membrane</keyword>
<dbReference type="AlphaFoldDB" id="A0A3D5QBB2"/>
<evidence type="ECO:0000256" key="10">
    <source>
        <dbReference type="ARBA" id="ARBA00022989"/>
    </source>
</evidence>
<keyword evidence="8 12" id="KW-0812">Transmembrane</keyword>
<evidence type="ECO:0000256" key="4">
    <source>
        <dbReference type="ARBA" id="ARBA00016452"/>
    </source>
</evidence>
<evidence type="ECO:0000256" key="2">
    <source>
        <dbReference type="ARBA" id="ARBA00004429"/>
    </source>
</evidence>
<comment type="similarity">
    <text evidence="3">Belongs to the CcmB/CycW/HelB family.</text>
</comment>
<protein>
    <recommendedName>
        <fullName evidence="4">Heme exporter protein B</fullName>
    </recommendedName>
</protein>
<feature type="transmembrane region" description="Helical" evidence="12">
    <location>
        <begin position="25"/>
        <end position="44"/>
    </location>
</feature>
<comment type="caution">
    <text evidence="13">The sequence shown here is derived from an EMBL/GenBank/DDBJ whole genome shotgun (WGS) entry which is preliminary data.</text>
</comment>
<keyword evidence="9" id="KW-0201">Cytochrome c-type biogenesis</keyword>
<evidence type="ECO:0000256" key="9">
    <source>
        <dbReference type="ARBA" id="ARBA00022748"/>
    </source>
</evidence>
<gene>
    <name evidence="13" type="ORF">DHM44_05540</name>
</gene>
<evidence type="ECO:0000256" key="8">
    <source>
        <dbReference type="ARBA" id="ARBA00022692"/>
    </source>
</evidence>
<dbReference type="Pfam" id="PF03379">
    <property type="entry name" value="CcmB"/>
    <property type="match status" value="1"/>
</dbReference>
<evidence type="ECO:0000313" key="14">
    <source>
        <dbReference type="Proteomes" id="UP000262325"/>
    </source>
</evidence>
<proteinExistence type="inferred from homology"/>
<feature type="transmembrane region" description="Helical" evidence="12">
    <location>
        <begin position="170"/>
        <end position="192"/>
    </location>
</feature>
<feature type="transmembrane region" description="Helical" evidence="12">
    <location>
        <begin position="204"/>
        <end position="224"/>
    </location>
</feature>
<dbReference type="PANTHER" id="PTHR30070:SF1">
    <property type="entry name" value="CYTOCHROME C BIOGENESIS B-RELATED"/>
    <property type="match status" value="1"/>
</dbReference>
<evidence type="ECO:0000256" key="6">
    <source>
        <dbReference type="ARBA" id="ARBA00022475"/>
    </source>
</evidence>
<reference evidence="13 14" key="1">
    <citation type="journal article" date="2018" name="Nat. Biotechnol.">
        <title>A standardized bacterial taxonomy based on genome phylogeny substantially revises the tree of life.</title>
        <authorList>
            <person name="Parks D.H."/>
            <person name="Chuvochina M."/>
            <person name="Waite D.W."/>
            <person name="Rinke C."/>
            <person name="Skarshewski A."/>
            <person name="Chaumeil P.A."/>
            <person name="Hugenholtz P."/>
        </authorList>
    </citation>
    <scope>NUCLEOTIDE SEQUENCE [LARGE SCALE GENOMIC DNA]</scope>
    <source>
        <strain evidence="13">UBA8672</strain>
    </source>
</reference>
<dbReference type="GO" id="GO:1903607">
    <property type="term" value="P:cytochrome c biosynthetic process"/>
    <property type="evidence" value="ECO:0007669"/>
    <property type="project" value="TreeGrafter"/>
</dbReference>
<evidence type="ECO:0000256" key="7">
    <source>
        <dbReference type="ARBA" id="ARBA00022519"/>
    </source>
</evidence>
<comment type="function">
    <text evidence="1">Required for the export of heme to the periplasm for the biogenesis of c-type cytochromes.</text>
</comment>
<evidence type="ECO:0000256" key="1">
    <source>
        <dbReference type="ARBA" id="ARBA00002442"/>
    </source>
</evidence>
<comment type="subcellular location">
    <subcellularLocation>
        <location evidence="2">Cell inner membrane</location>
        <topology evidence="2">Multi-pass membrane protein</topology>
    </subcellularLocation>
</comment>